<keyword evidence="9" id="KW-0472">Membrane</keyword>
<comment type="caution">
    <text evidence="13">The sequence shown here is derived from an EMBL/GenBank/DDBJ whole genome shotgun (WGS) entry which is preliminary data.</text>
</comment>
<dbReference type="PANTHER" id="PTHR47980">
    <property type="entry name" value="LD44762P"/>
    <property type="match status" value="1"/>
</dbReference>
<keyword evidence="7" id="KW-0560">Oxidoreductase</keyword>
<dbReference type="FunFam" id="3.40.50.720:FF:000084">
    <property type="entry name" value="Short-chain dehydrogenase reductase"/>
    <property type="match status" value="1"/>
</dbReference>
<sequence>MPHGRYRCLSLKRTQFSQWLDNSKTTTERNYTTTTTNSYNHSIKRRQRKHQTNQTYIDHSRSITDIEKTVVGNKTANGPSDRNRMAKKNYDLLFKLLLIGDSGVGKTCILFRFSDDSFNASFISTIGIDFKIKTIELDGRKIKLQIWDTAGQERFHTITTSYYRGAMGIMLVYDVTQARSFENINKWLRNIDDHASDDVVKMLIGNKCDMEDKRCITKQRGELLAREHSIQFLETSAKNNINIEKSFYEMARLILKKTPGNTNNQPQSLPELNRPNQSNYMSIQPKVICISGGAQGIGRVMIHHFLSLSYHVICADIDENAGKELVNIYEDKKEQLTFVQTDVTKEESVKSLFDIVKEKFGYIDVLINNAGVFVNLTDKTDAISGIEKLSLDSWNYYISVNLTSVFLMAKYAIPLLRSNPHKASSIINMASTRALMSEPHTEPYSAAKGGIVSLTHSMAISLSKDQIRVNCITPGWIDVTGSQKSTSNIKQIVLTTSDHEQHPAQRVGVGQDIAEMAAFLAEKDKSGFITGQNFIVDGDKIPKAKKMDLEVIRMALSNYIKNR</sequence>
<dbReference type="EMBL" id="CAJOBC010002363">
    <property type="protein sequence ID" value="CAF3729527.1"/>
    <property type="molecule type" value="Genomic_DNA"/>
</dbReference>
<evidence type="ECO:0000313" key="14">
    <source>
        <dbReference type="EMBL" id="CAF3729527.1"/>
    </source>
</evidence>
<dbReference type="PROSITE" id="PS51419">
    <property type="entry name" value="RAB"/>
    <property type="match status" value="1"/>
</dbReference>
<dbReference type="Gene3D" id="3.40.50.300">
    <property type="entry name" value="P-loop containing nucleotide triphosphate hydrolases"/>
    <property type="match status" value="1"/>
</dbReference>
<dbReference type="InterPro" id="IPR005225">
    <property type="entry name" value="Small_GTP-bd"/>
</dbReference>
<proteinExistence type="inferred from homology"/>
<dbReference type="Proteomes" id="UP000663829">
    <property type="component" value="Unassembled WGS sequence"/>
</dbReference>
<gene>
    <name evidence="13" type="ORF">GPM918_LOCUS11409</name>
    <name evidence="14" type="ORF">SRO942_LOCUS11410</name>
</gene>
<dbReference type="SUPFAM" id="SSF51735">
    <property type="entry name" value="NAD(P)-binding Rossmann-fold domains"/>
    <property type="match status" value="1"/>
</dbReference>
<dbReference type="PROSITE" id="PS51420">
    <property type="entry name" value="RHO"/>
    <property type="match status" value="1"/>
</dbReference>
<keyword evidence="6" id="KW-0653">Protein transport</keyword>
<dbReference type="PRINTS" id="PR00449">
    <property type="entry name" value="RASTRNSFRMNG"/>
</dbReference>
<dbReference type="InterPro" id="IPR050305">
    <property type="entry name" value="Small_GTPase_Rab"/>
</dbReference>
<accession>A0A814DHH9</accession>
<evidence type="ECO:0000256" key="6">
    <source>
        <dbReference type="ARBA" id="ARBA00022927"/>
    </source>
</evidence>
<dbReference type="SUPFAM" id="SSF52540">
    <property type="entry name" value="P-loop containing nucleoside triphosphate hydrolases"/>
    <property type="match status" value="1"/>
</dbReference>
<evidence type="ECO:0000256" key="1">
    <source>
        <dbReference type="ARBA" id="ARBA00004342"/>
    </source>
</evidence>
<evidence type="ECO:0000256" key="10">
    <source>
        <dbReference type="ARBA" id="ARBA00023288"/>
    </source>
</evidence>
<evidence type="ECO:0000313" key="15">
    <source>
        <dbReference type="Proteomes" id="UP000663829"/>
    </source>
</evidence>
<dbReference type="PROSITE" id="PS51421">
    <property type="entry name" value="RAS"/>
    <property type="match status" value="1"/>
</dbReference>
<dbReference type="GO" id="GO:0005525">
    <property type="term" value="F:GTP binding"/>
    <property type="evidence" value="ECO:0007669"/>
    <property type="project" value="UniProtKB-KW"/>
</dbReference>
<dbReference type="NCBIfam" id="TIGR00231">
    <property type="entry name" value="small_GTP"/>
    <property type="match status" value="1"/>
</dbReference>
<dbReference type="InterPro" id="IPR036291">
    <property type="entry name" value="NAD(P)-bd_dom_sf"/>
</dbReference>
<dbReference type="Pfam" id="PF00071">
    <property type="entry name" value="Ras"/>
    <property type="match status" value="1"/>
</dbReference>
<keyword evidence="11" id="KW-0636">Prenylation</keyword>
<comment type="similarity">
    <text evidence="2">Belongs to the small GTPase superfamily. Rab family.</text>
</comment>
<evidence type="ECO:0000256" key="3">
    <source>
        <dbReference type="ARBA" id="ARBA00022448"/>
    </source>
</evidence>
<evidence type="ECO:0000256" key="2">
    <source>
        <dbReference type="ARBA" id="ARBA00006270"/>
    </source>
</evidence>
<dbReference type="AlphaFoldDB" id="A0A814DHH9"/>
<dbReference type="InterPro" id="IPR020904">
    <property type="entry name" value="Sc_DH/Rdtase_CS"/>
</dbReference>
<dbReference type="SMART" id="SM00176">
    <property type="entry name" value="RAN"/>
    <property type="match status" value="1"/>
</dbReference>
<dbReference type="GO" id="GO:0015031">
    <property type="term" value="P:protein transport"/>
    <property type="evidence" value="ECO:0007669"/>
    <property type="project" value="UniProtKB-KW"/>
</dbReference>
<dbReference type="InterPro" id="IPR001806">
    <property type="entry name" value="Small_GTPase"/>
</dbReference>
<dbReference type="FunFam" id="3.40.50.300:FF:000363">
    <property type="entry name" value="Secretion related GTPase srgA"/>
    <property type="match status" value="1"/>
</dbReference>
<dbReference type="InterPro" id="IPR027417">
    <property type="entry name" value="P-loop_NTPase"/>
</dbReference>
<dbReference type="PROSITE" id="PS00061">
    <property type="entry name" value="ADH_SHORT"/>
    <property type="match status" value="1"/>
</dbReference>
<dbReference type="SMART" id="SM00174">
    <property type="entry name" value="RHO"/>
    <property type="match status" value="1"/>
</dbReference>
<keyword evidence="3" id="KW-0813">Transport</keyword>
<dbReference type="SMART" id="SM00175">
    <property type="entry name" value="RAB"/>
    <property type="match status" value="1"/>
</dbReference>
<evidence type="ECO:0000256" key="4">
    <source>
        <dbReference type="ARBA" id="ARBA00022475"/>
    </source>
</evidence>
<evidence type="ECO:0000256" key="12">
    <source>
        <dbReference type="ARBA" id="ARBA00039501"/>
    </source>
</evidence>
<keyword evidence="15" id="KW-1185">Reference proteome</keyword>
<dbReference type="InterPro" id="IPR002347">
    <property type="entry name" value="SDR_fam"/>
</dbReference>
<dbReference type="Pfam" id="PF13561">
    <property type="entry name" value="adh_short_C2"/>
    <property type="match status" value="1"/>
</dbReference>
<dbReference type="Proteomes" id="UP000681722">
    <property type="component" value="Unassembled WGS sequence"/>
</dbReference>
<dbReference type="Gene3D" id="3.40.50.720">
    <property type="entry name" value="NAD(P)-binding Rossmann-like Domain"/>
    <property type="match status" value="1"/>
</dbReference>
<evidence type="ECO:0000256" key="9">
    <source>
        <dbReference type="ARBA" id="ARBA00023136"/>
    </source>
</evidence>
<dbReference type="GO" id="GO:0016491">
    <property type="term" value="F:oxidoreductase activity"/>
    <property type="evidence" value="ECO:0007669"/>
    <property type="project" value="UniProtKB-KW"/>
</dbReference>
<keyword evidence="8" id="KW-0342">GTP-binding</keyword>
<evidence type="ECO:0000256" key="7">
    <source>
        <dbReference type="ARBA" id="ARBA00023002"/>
    </source>
</evidence>
<dbReference type="GO" id="GO:0003924">
    <property type="term" value="F:GTPase activity"/>
    <property type="evidence" value="ECO:0007669"/>
    <property type="project" value="InterPro"/>
</dbReference>
<evidence type="ECO:0000256" key="5">
    <source>
        <dbReference type="ARBA" id="ARBA00022741"/>
    </source>
</evidence>
<organism evidence="13 15">
    <name type="scientific">Didymodactylos carnosus</name>
    <dbReference type="NCBI Taxonomy" id="1234261"/>
    <lineage>
        <taxon>Eukaryota</taxon>
        <taxon>Metazoa</taxon>
        <taxon>Spiralia</taxon>
        <taxon>Gnathifera</taxon>
        <taxon>Rotifera</taxon>
        <taxon>Eurotatoria</taxon>
        <taxon>Bdelloidea</taxon>
        <taxon>Philodinida</taxon>
        <taxon>Philodinidae</taxon>
        <taxon>Didymodactylos</taxon>
    </lineage>
</organism>
<keyword evidence="10" id="KW-0449">Lipoprotein</keyword>
<protein>
    <recommendedName>
        <fullName evidence="12">Ras-related protein Rab-13</fullName>
    </recommendedName>
</protein>
<keyword evidence="5" id="KW-0547">Nucleotide-binding</keyword>
<keyword evidence="4" id="KW-1003">Cell membrane</keyword>
<comment type="subcellular location">
    <subcellularLocation>
        <location evidence="1">Cell membrane</location>
        <topology evidence="1">Lipid-anchor</topology>
        <orientation evidence="1">Cytoplasmic side</orientation>
    </subcellularLocation>
</comment>
<dbReference type="SMART" id="SM00173">
    <property type="entry name" value="RAS"/>
    <property type="match status" value="1"/>
</dbReference>
<name>A0A814DHH9_9BILA</name>
<evidence type="ECO:0000256" key="11">
    <source>
        <dbReference type="ARBA" id="ARBA00023289"/>
    </source>
</evidence>
<reference evidence="13" key="1">
    <citation type="submission" date="2021-02" db="EMBL/GenBank/DDBJ databases">
        <authorList>
            <person name="Nowell W R."/>
        </authorList>
    </citation>
    <scope>NUCLEOTIDE SEQUENCE</scope>
</reference>
<dbReference type="GO" id="GO:0005886">
    <property type="term" value="C:plasma membrane"/>
    <property type="evidence" value="ECO:0007669"/>
    <property type="project" value="UniProtKB-SubCell"/>
</dbReference>
<evidence type="ECO:0000313" key="13">
    <source>
        <dbReference type="EMBL" id="CAF0954206.1"/>
    </source>
</evidence>
<dbReference type="EMBL" id="CAJNOQ010002363">
    <property type="protein sequence ID" value="CAF0954206.1"/>
    <property type="molecule type" value="Genomic_DNA"/>
</dbReference>
<dbReference type="CDD" id="cd01867">
    <property type="entry name" value="Rab8_Rab10_Rab13_like"/>
    <property type="match status" value="1"/>
</dbReference>
<evidence type="ECO:0000256" key="8">
    <source>
        <dbReference type="ARBA" id="ARBA00023134"/>
    </source>
</evidence>